<dbReference type="InterPro" id="IPR050114">
    <property type="entry name" value="UPF0173_UPF0282_UlaG_hydrolase"/>
</dbReference>
<evidence type="ECO:0000313" key="4">
    <source>
        <dbReference type="EMBL" id="SHN30472.1"/>
    </source>
</evidence>
<evidence type="ECO:0000313" key="5">
    <source>
        <dbReference type="Proteomes" id="UP000184513"/>
    </source>
</evidence>
<dbReference type="SUPFAM" id="SSF56281">
    <property type="entry name" value="Metallo-hydrolase/oxidoreductase"/>
    <property type="match status" value="1"/>
</dbReference>
<evidence type="ECO:0000256" key="2">
    <source>
        <dbReference type="HAMAP-Rule" id="MF_00457"/>
    </source>
</evidence>
<sequence>MSMIELKYFGHSSFLARINGTEILFDPFISPNPLASAIDIDAIQPKYILITHGHEDHVADVERIAQNSAAMLVSNFEIVTWFQGKGIENVHPMNHGGSKEFDFGKVKYVNAIHSSTLPDGSPGGNPGGFVISSEQGNFYFAGDTALTYDMKLIGDSYDIDFAVLPIGDNFTMGIGDATKAADFVGTDKIVGMHYDTFPYIEINKSAAIQMAQEAGKELYLPAIGESITL</sequence>
<evidence type="ECO:0000256" key="1">
    <source>
        <dbReference type="ARBA" id="ARBA00022801"/>
    </source>
</evidence>
<gene>
    <name evidence="4" type="ORF">SAMN04488057_11842</name>
</gene>
<dbReference type="AlphaFoldDB" id="A0A1M7QHF7"/>
<dbReference type="SMART" id="SM00849">
    <property type="entry name" value="Lactamase_B"/>
    <property type="match status" value="1"/>
</dbReference>
<dbReference type="EMBL" id="FRCY01000018">
    <property type="protein sequence ID" value="SHN30472.1"/>
    <property type="molecule type" value="Genomic_DNA"/>
</dbReference>
<keyword evidence="1 2" id="KW-0378">Hydrolase</keyword>
<evidence type="ECO:0000259" key="3">
    <source>
        <dbReference type="SMART" id="SM00849"/>
    </source>
</evidence>
<dbReference type="PANTHER" id="PTHR43546:SF3">
    <property type="entry name" value="UPF0173 METAL-DEPENDENT HYDROLASE MJ1163"/>
    <property type="match status" value="1"/>
</dbReference>
<dbReference type="NCBIfam" id="NF001911">
    <property type="entry name" value="PRK00685.1"/>
    <property type="match status" value="1"/>
</dbReference>
<feature type="domain" description="Metallo-beta-lactamase" evidence="3">
    <location>
        <begin position="10"/>
        <end position="193"/>
    </location>
</feature>
<dbReference type="InterPro" id="IPR036866">
    <property type="entry name" value="RibonucZ/Hydroxyglut_hydro"/>
</dbReference>
<protein>
    <recommendedName>
        <fullName evidence="2">UPF0173 metal-dependent hydrolase SAMN04488057_11842</fullName>
    </recommendedName>
</protein>
<comment type="similarity">
    <text evidence="2">Belongs to the UPF0173 family.</text>
</comment>
<dbReference type="HAMAP" id="MF_00457">
    <property type="entry name" value="UPF0173"/>
    <property type="match status" value="1"/>
</dbReference>
<organism evidence="4 5">
    <name type="scientific">Cyclobacterium lianum</name>
    <dbReference type="NCBI Taxonomy" id="388280"/>
    <lineage>
        <taxon>Bacteria</taxon>
        <taxon>Pseudomonadati</taxon>
        <taxon>Bacteroidota</taxon>
        <taxon>Cytophagia</taxon>
        <taxon>Cytophagales</taxon>
        <taxon>Cyclobacteriaceae</taxon>
        <taxon>Cyclobacterium</taxon>
    </lineage>
</organism>
<dbReference type="GO" id="GO:0016787">
    <property type="term" value="F:hydrolase activity"/>
    <property type="evidence" value="ECO:0007669"/>
    <property type="project" value="UniProtKB-UniRule"/>
</dbReference>
<accession>A0A1M7QHF7</accession>
<name>A0A1M7QHF7_9BACT</name>
<proteinExistence type="inferred from homology"/>
<dbReference type="PANTHER" id="PTHR43546">
    <property type="entry name" value="UPF0173 METAL-DEPENDENT HYDROLASE MJ1163-RELATED"/>
    <property type="match status" value="1"/>
</dbReference>
<reference evidence="4 5" key="1">
    <citation type="submission" date="2016-11" db="EMBL/GenBank/DDBJ databases">
        <authorList>
            <person name="Jaros S."/>
            <person name="Januszkiewicz K."/>
            <person name="Wedrychowicz H."/>
        </authorList>
    </citation>
    <scope>NUCLEOTIDE SEQUENCE [LARGE SCALE GENOMIC DNA]</scope>
    <source>
        <strain evidence="4 5">CGMCC 1.6102</strain>
    </source>
</reference>
<dbReference type="InterPro" id="IPR022877">
    <property type="entry name" value="UPF0173"/>
</dbReference>
<dbReference type="Pfam" id="PF13483">
    <property type="entry name" value="Lactamase_B_3"/>
    <property type="match status" value="1"/>
</dbReference>
<dbReference type="STRING" id="388280.SAMN04488057_11842"/>
<dbReference type="Proteomes" id="UP000184513">
    <property type="component" value="Unassembled WGS sequence"/>
</dbReference>
<dbReference type="InterPro" id="IPR001279">
    <property type="entry name" value="Metallo-B-lactamas"/>
</dbReference>
<keyword evidence="5" id="KW-1185">Reference proteome</keyword>
<dbReference type="Gene3D" id="3.60.15.10">
    <property type="entry name" value="Ribonuclease Z/Hydroxyacylglutathione hydrolase-like"/>
    <property type="match status" value="1"/>
</dbReference>